<dbReference type="EMBL" id="WAIE01000001">
    <property type="protein sequence ID" value="KAB1443557.1"/>
    <property type="molecule type" value="Genomic_DNA"/>
</dbReference>
<evidence type="ECO:0000313" key="3">
    <source>
        <dbReference type="EMBL" id="KAB1443557.1"/>
    </source>
</evidence>
<feature type="domain" description="HTH cro/C1-type" evidence="2">
    <location>
        <begin position="28"/>
        <end position="68"/>
    </location>
</feature>
<proteinExistence type="predicted"/>
<name>A0A6N6N9T5_9BACT</name>
<dbReference type="InterPro" id="IPR001387">
    <property type="entry name" value="Cro/C1-type_HTH"/>
</dbReference>
<dbReference type="SMART" id="SM00530">
    <property type="entry name" value="HTH_XRE"/>
    <property type="match status" value="1"/>
</dbReference>
<dbReference type="CDD" id="cd00093">
    <property type="entry name" value="HTH_XRE"/>
    <property type="match status" value="1"/>
</dbReference>
<dbReference type="InterPro" id="IPR010982">
    <property type="entry name" value="Lambda_DNA-bd_dom_sf"/>
</dbReference>
<dbReference type="GO" id="GO:0003677">
    <property type="term" value="F:DNA binding"/>
    <property type="evidence" value="ECO:0007669"/>
    <property type="project" value="UniProtKB-KW"/>
</dbReference>
<dbReference type="RefSeq" id="WP_151149929.1">
    <property type="nucleotide sequence ID" value="NZ_WAIE01000001.1"/>
</dbReference>
<accession>A0A6N6N9T5</accession>
<dbReference type="AlphaFoldDB" id="A0A6N6N9T5"/>
<dbReference type="PANTHER" id="PTHR36924">
    <property type="entry name" value="ANTITOXIN HIGA-1"/>
    <property type="match status" value="1"/>
</dbReference>
<reference evidence="3 4" key="1">
    <citation type="journal article" date="2017" name="Int. J. Syst. Evol. Microbiol.">
        <title>Desulfovibrio senegalensis sp. nov., a mesophilic sulfate reducer isolated from marine sediment.</title>
        <authorList>
            <person name="Thioye A."/>
            <person name="Gam Z.B.A."/>
            <person name="Mbengue M."/>
            <person name="Cayol J.L."/>
            <person name="Joseph-Bartoli M."/>
            <person name="Toure-Kane C."/>
            <person name="Labat M."/>
        </authorList>
    </citation>
    <scope>NUCLEOTIDE SEQUENCE [LARGE SCALE GENOMIC DNA]</scope>
    <source>
        <strain evidence="3 4">DSM 101509</strain>
    </source>
</reference>
<sequence length="89" mass="9940">MADFTPIHPGEVLLKDFIEPLEVSHDKLAADLCTSEQHMGEIITGNRSITVETAMRLASFFGTSPQFWLNMQHQYDLVVFQKNNGGNGC</sequence>
<comment type="caution">
    <text evidence="3">The sequence shown here is derived from an EMBL/GenBank/DDBJ whole genome shotgun (WGS) entry which is preliminary data.</text>
</comment>
<dbReference type="PROSITE" id="PS50943">
    <property type="entry name" value="HTH_CROC1"/>
    <property type="match status" value="1"/>
</dbReference>
<organism evidence="3 4">
    <name type="scientific">Pseudodesulfovibrio senegalensis</name>
    <dbReference type="NCBI Taxonomy" id="1721087"/>
    <lineage>
        <taxon>Bacteria</taxon>
        <taxon>Pseudomonadati</taxon>
        <taxon>Thermodesulfobacteriota</taxon>
        <taxon>Desulfovibrionia</taxon>
        <taxon>Desulfovibrionales</taxon>
        <taxon>Desulfovibrionaceae</taxon>
    </lineage>
</organism>
<evidence type="ECO:0000259" key="2">
    <source>
        <dbReference type="PROSITE" id="PS50943"/>
    </source>
</evidence>
<protein>
    <submittedName>
        <fullName evidence="3">HigA family addiction module antidote protein</fullName>
    </submittedName>
</protein>
<dbReference type="Proteomes" id="UP000438699">
    <property type="component" value="Unassembled WGS sequence"/>
</dbReference>
<keyword evidence="4" id="KW-1185">Reference proteome</keyword>
<dbReference type="Pfam" id="PF01381">
    <property type="entry name" value="HTH_3"/>
    <property type="match status" value="1"/>
</dbReference>
<dbReference type="SUPFAM" id="SSF47413">
    <property type="entry name" value="lambda repressor-like DNA-binding domains"/>
    <property type="match status" value="1"/>
</dbReference>
<gene>
    <name evidence="3" type="ORF">F8A88_04740</name>
</gene>
<dbReference type="Gene3D" id="1.10.260.40">
    <property type="entry name" value="lambda repressor-like DNA-binding domains"/>
    <property type="match status" value="1"/>
</dbReference>
<dbReference type="NCBIfam" id="TIGR02607">
    <property type="entry name" value="antidote_HigA"/>
    <property type="match status" value="1"/>
</dbReference>
<keyword evidence="1" id="KW-0238">DNA-binding</keyword>
<dbReference type="OrthoDB" id="9798100at2"/>
<dbReference type="InterPro" id="IPR013430">
    <property type="entry name" value="Toxin_antidote_HigA"/>
</dbReference>
<evidence type="ECO:0000256" key="1">
    <source>
        <dbReference type="ARBA" id="ARBA00023125"/>
    </source>
</evidence>
<dbReference type="PANTHER" id="PTHR36924:SF1">
    <property type="entry name" value="ANTITOXIN HIGA-1"/>
    <property type="match status" value="1"/>
</dbReference>
<evidence type="ECO:0000313" key="4">
    <source>
        <dbReference type="Proteomes" id="UP000438699"/>
    </source>
</evidence>